<dbReference type="Proteomes" id="UP001138709">
    <property type="component" value="Unassembled WGS sequence"/>
</dbReference>
<organism evidence="3 4">
    <name type="scientific">Neoroseomonas eburnea</name>
    <dbReference type="NCBI Taxonomy" id="1346889"/>
    <lineage>
        <taxon>Bacteria</taxon>
        <taxon>Pseudomonadati</taxon>
        <taxon>Pseudomonadota</taxon>
        <taxon>Alphaproteobacteria</taxon>
        <taxon>Acetobacterales</taxon>
        <taxon>Acetobacteraceae</taxon>
        <taxon>Neoroseomonas</taxon>
    </lineage>
</organism>
<feature type="compositionally biased region" description="Basic residues" evidence="1">
    <location>
        <begin position="1"/>
        <end position="15"/>
    </location>
</feature>
<reference evidence="3" key="2">
    <citation type="journal article" date="2021" name="Syst. Appl. Microbiol.">
        <title>Roseomonas hellenica sp. nov., isolated from roots of wild-growing Alkanna tinctoria.</title>
        <authorList>
            <person name="Rat A."/>
            <person name="Naranjo H.D."/>
            <person name="Lebbe L."/>
            <person name="Cnockaert M."/>
            <person name="Krigas N."/>
            <person name="Grigoriadou K."/>
            <person name="Maloupa E."/>
            <person name="Willems A."/>
        </authorList>
    </citation>
    <scope>NUCLEOTIDE SEQUENCE</scope>
    <source>
        <strain evidence="3">LMG 31228</strain>
    </source>
</reference>
<keyword evidence="4" id="KW-1185">Reference proteome</keyword>
<protein>
    <submittedName>
        <fullName evidence="3">MBL fold metallo-hydrolase</fullName>
    </submittedName>
</protein>
<dbReference type="InterPro" id="IPR036388">
    <property type="entry name" value="WH-like_DNA-bd_sf"/>
</dbReference>
<comment type="caution">
    <text evidence="3">The sequence shown here is derived from an EMBL/GenBank/DDBJ whole genome shotgun (WGS) entry which is preliminary data.</text>
</comment>
<proteinExistence type="predicted"/>
<dbReference type="PANTHER" id="PTHR23131:SF0">
    <property type="entry name" value="ENDORIBONUCLEASE LACTB2"/>
    <property type="match status" value="1"/>
</dbReference>
<dbReference type="PANTHER" id="PTHR23131">
    <property type="entry name" value="ENDORIBONUCLEASE LACTB2"/>
    <property type="match status" value="1"/>
</dbReference>
<evidence type="ECO:0000259" key="2">
    <source>
        <dbReference type="SMART" id="SM00849"/>
    </source>
</evidence>
<name>A0A9X9XAI3_9PROT</name>
<dbReference type="InterPro" id="IPR050662">
    <property type="entry name" value="Sec-metab_biosynth-thioest"/>
</dbReference>
<dbReference type="SUPFAM" id="SSF56281">
    <property type="entry name" value="Metallo-hydrolase/oxidoreductase"/>
    <property type="match status" value="1"/>
</dbReference>
<reference evidence="3" key="1">
    <citation type="submission" date="2020-01" db="EMBL/GenBank/DDBJ databases">
        <authorList>
            <person name="Rat A."/>
        </authorList>
    </citation>
    <scope>NUCLEOTIDE SEQUENCE</scope>
    <source>
        <strain evidence="3">LMG 31228</strain>
    </source>
</reference>
<dbReference type="Gene3D" id="3.60.15.10">
    <property type="entry name" value="Ribonuclease Z/Hydroxyacylglutathione hydrolase-like"/>
    <property type="match status" value="1"/>
</dbReference>
<feature type="domain" description="Metallo-beta-lactamase" evidence="2">
    <location>
        <begin position="69"/>
        <end position="242"/>
    </location>
</feature>
<feature type="region of interest" description="Disordered" evidence="1">
    <location>
        <begin position="1"/>
        <end position="29"/>
    </location>
</feature>
<dbReference type="Gene3D" id="1.10.10.10">
    <property type="entry name" value="Winged helix-like DNA-binding domain superfamily/Winged helix DNA-binding domain"/>
    <property type="match status" value="1"/>
</dbReference>
<dbReference type="Pfam" id="PF17778">
    <property type="entry name" value="WHD_BLACT"/>
    <property type="match status" value="1"/>
</dbReference>
<accession>A0A9X9XAI3</accession>
<dbReference type="Pfam" id="PF00753">
    <property type="entry name" value="Lactamase_B"/>
    <property type="match status" value="1"/>
</dbReference>
<dbReference type="EMBL" id="JAAEDL010000007">
    <property type="protein sequence ID" value="MBR0680719.1"/>
    <property type="molecule type" value="Genomic_DNA"/>
</dbReference>
<dbReference type="InterPro" id="IPR036866">
    <property type="entry name" value="RibonucZ/Hydroxyglut_hydro"/>
</dbReference>
<sequence length="326" mass="35026">MEHSRRRRADRRLRALHPAPGNEARGDAEETVSIPFLKDDPLPPGEVQAVAPGIRRILCGNPGPFTYRGTNTWIIGHGSDVAVLDPGPQDAAHLAAILRATEGERITRILVSHTHRDHSPGVAALQAATGAASLGFGPHLTPPDQGGEGGDHDFRPQVMLPDGAALETDDWRLTALHTPGHCANHLCFALESDGTRGVLFSADHVMSWSTSVVSPPDGDMAAYMRSLARLAARDDRIYLPGHGPPLPEPAPFVAALTAHRLEREAMVLDALRAARRATARELVPPVYGPRLDDRLVPAAARSLLAHLIKLAEEGAASRDGEQWEAR</sequence>
<evidence type="ECO:0000313" key="4">
    <source>
        <dbReference type="Proteomes" id="UP001138709"/>
    </source>
</evidence>
<dbReference type="SMART" id="SM00849">
    <property type="entry name" value="Lactamase_B"/>
    <property type="match status" value="1"/>
</dbReference>
<evidence type="ECO:0000256" key="1">
    <source>
        <dbReference type="SAM" id="MobiDB-lite"/>
    </source>
</evidence>
<dbReference type="InterPro" id="IPR041516">
    <property type="entry name" value="LACTB2_WH"/>
</dbReference>
<gene>
    <name evidence="3" type="ORF">GXW74_09480</name>
</gene>
<dbReference type="InterPro" id="IPR001279">
    <property type="entry name" value="Metallo-B-lactamas"/>
</dbReference>
<evidence type="ECO:0000313" key="3">
    <source>
        <dbReference type="EMBL" id="MBR0680719.1"/>
    </source>
</evidence>
<dbReference type="CDD" id="cd16278">
    <property type="entry name" value="metallo-hydrolase-like_MBL-fold"/>
    <property type="match status" value="1"/>
</dbReference>
<dbReference type="AlphaFoldDB" id="A0A9X9XAI3"/>